<dbReference type="Proteomes" id="UP000241769">
    <property type="component" value="Unassembled WGS sequence"/>
</dbReference>
<evidence type="ECO:0000256" key="3">
    <source>
        <dbReference type="SAM" id="Phobius"/>
    </source>
</evidence>
<keyword evidence="2" id="KW-0012">Acyltransferase</keyword>
<protein>
    <recommendedName>
        <fullName evidence="4">Phospholipid/glycerol acyltransferase domain-containing protein</fullName>
    </recommendedName>
</protein>
<gene>
    <name evidence="5" type="ORF">PROFUN_00099</name>
</gene>
<evidence type="ECO:0000256" key="1">
    <source>
        <dbReference type="ARBA" id="ARBA00022679"/>
    </source>
</evidence>
<feature type="domain" description="Phospholipid/glycerol acyltransferase" evidence="4">
    <location>
        <begin position="179"/>
        <end position="296"/>
    </location>
</feature>
<evidence type="ECO:0000256" key="2">
    <source>
        <dbReference type="ARBA" id="ARBA00023315"/>
    </source>
</evidence>
<keyword evidence="3" id="KW-0812">Transmembrane</keyword>
<dbReference type="SMART" id="SM00563">
    <property type="entry name" value="PlsC"/>
    <property type="match status" value="1"/>
</dbReference>
<dbReference type="PANTHER" id="PTHR10434">
    <property type="entry name" value="1-ACYL-SN-GLYCEROL-3-PHOSPHATE ACYLTRANSFERASE"/>
    <property type="match status" value="1"/>
</dbReference>
<name>A0A2P6P0N7_9EUKA</name>
<dbReference type="InterPro" id="IPR002123">
    <property type="entry name" value="Plipid/glycerol_acylTrfase"/>
</dbReference>
<keyword evidence="6" id="KW-1185">Reference proteome</keyword>
<dbReference type="GO" id="GO:0003841">
    <property type="term" value="F:1-acylglycerol-3-phosphate O-acyltransferase activity"/>
    <property type="evidence" value="ECO:0007669"/>
    <property type="project" value="TreeGrafter"/>
</dbReference>
<feature type="transmembrane region" description="Helical" evidence="3">
    <location>
        <begin position="104"/>
        <end position="128"/>
    </location>
</feature>
<proteinExistence type="predicted"/>
<feature type="transmembrane region" description="Helical" evidence="3">
    <location>
        <begin position="35"/>
        <end position="57"/>
    </location>
</feature>
<keyword evidence="3" id="KW-0472">Membrane</keyword>
<evidence type="ECO:0000313" key="6">
    <source>
        <dbReference type="Proteomes" id="UP000241769"/>
    </source>
</evidence>
<dbReference type="Pfam" id="PF01553">
    <property type="entry name" value="Acyltransferase"/>
    <property type="match status" value="1"/>
</dbReference>
<accession>A0A2P6P0N7</accession>
<dbReference type="GO" id="GO:0005783">
    <property type="term" value="C:endoplasmic reticulum"/>
    <property type="evidence" value="ECO:0007669"/>
    <property type="project" value="TreeGrafter"/>
</dbReference>
<dbReference type="CDD" id="cd07989">
    <property type="entry name" value="LPLAT_AGPAT-like"/>
    <property type="match status" value="1"/>
</dbReference>
<sequence>MLGSVFVSCLLFLSGYLVANLDFAMVKATVLDTKVLSSLLSSFAFIGIVFMRALSILRLGQRADQKKGKFLKGYTHATSTLTDFIADTAHGFQRHFSSIIEMNIAIDVIRVSAGIIFTLLGAIFLGVISPIRKIEKKLQWKTRPSDKIATMWAAISLKCFGIYTRVEGMEGIKNDGTPSLVLFSHASNIDAFAVLASGYHGVRSVFKQSLLWKAPFIFVPALMFGCIPIDRANREKAIASLNGAVKKMKENSVSIMIAPEGTRSRDGKLQEFKKGPFHMAVQAEGIRLVPVILLNNYNLWRPKQLFPKPGVIVVRYLKEIQTKQGDTTEELSQKVHHMMEEGFQKEVKIDTVTPLQSVQYAVVFHAIFWTLLFKIVF</sequence>
<dbReference type="OrthoDB" id="202234at2759"/>
<comment type="caution">
    <text evidence="5">The sequence shown here is derived from an EMBL/GenBank/DDBJ whole genome shotgun (WGS) entry which is preliminary data.</text>
</comment>
<dbReference type="SUPFAM" id="SSF69593">
    <property type="entry name" value="Glycerol-3-phosphate (1)-acyltransferase"/>
    <property type="match status" value="1"/>
</dbReference>
<evidence type="ECO:0000259" key="4">
    <source>
        <dbReference type="SMART" id="SM00563"/>
    </source>
</evidence>
<dbReference type="EMBL" id="MDYQ01000001">
    <property type="protein sequence ID" value="PRP89757.1"/>
    <property type="molecule type" value="Genomic_DNA"/>
</dbReference>
<dbReference type="STRING" id="1890364.A0A2P6P0N7"/>
<dbReference type="InParanoid" id="A0A2P6P0N7"/>
<dbReference type="PANTHER" id="PTHR10434:SF11">
    <property type="entry name" value="1-ACYL-SN-GLYCEROL-3-PHOSPHATE ACYLTRANSFERASE"/>
    <property type="match status" value="1"/>
</dbReference>
<evidence type="ECO:0000313" key="5">
    <source>
        <dbReference type="EMBL" id="PRP89757.1"/>
    </source>
</evidence>
<keyword evidence="1" id="KW-0808">Transferase</keyword>
<dbReference type="FunCoup" id="A0A2P6P0N7">
    <property type="interactions" value="313"/>
</dbReference>
<dbReference type="AlphaFoldDB" id="A0A2P6P0N7"/>
<reference evidence="5 6" key="1">
    <citation type="journal article" date="2018" name="Genome Biol. Evol.">
        <title>Multiple Roots of Fruiting Body Formation in Amoebozoa.</title>
        <authorList>
            <person name="Hillmann F."/>
            <person name="Forbes G."/>
            <person name="Novohradska S."/>
            <person name="Ferling I."/>
            <person name="Riege K."/>
            <person name="Groth M."/>
            <person name="Westermann M."/>
            <person name="Marz M."/>
            <person name="Spaller T."/>
            <person name="Winckler T."/>
            <person name="Schaap P."/>
            <person name="Glockner G."/>
        </authorList>
    </citation>
    <scope>NUCLEOTIDE SEQUENCE [LARGE SCALE GENOMIC DNA]</scope>
    <source>
        <strain evidence="5 6">Jena</strain>
    </source>
</reference>
<organism evidence="5 6">
    <name type="scientific">Planoprotostelium fungivorum</name>
    <dbReference type="NCBI Taxonomy" id="1890364"/>
    <lineage>
        <taxon>Eukaryota</taxon>
        <taxon>Amoebozoa</taxon>
        <taxon>Evosea</taxon>
        <taxon>Variosea</taxon>
        <taxon>Cavosteliida</taxon>
        <taxon>Cavosteliaceae</taxon>
        <taxon>Planoprotostelium</taxon>
    </lineage>
</organism>
<dbReference type="GO" id="GO:0006654">
    <property type="term" value="P:phosphatidic acid biosynthetic process"/>
    <property type="evidence" value="ECO:0007669"/>
    <property type="project" value="TreeGrafter"/>
</dbReference>
<keyword evidence="3" id="KW-1133">Transmembrane helix</keyword>